<evidence type="ECO:0000313" key="2">
    <source>
        <dbReference type="Proteomes" id="UP000319700"/>
    </source>
</evidence>
<accession>A0A502E6U6</accession>
<name>A0A502E6U6_9FLAO</name>
<evidence type="ECO:0000313" key="1">
    <source>
        <dbReference type="EMBL" id="TPG33383.1"/>
    </source>
</evidence>
<comment type="caution">
    <text evidence="1">The sequence shown here is derived from an EMBL/GenBank/DDBJ whole genome shotgun (WGS) entry which is preliminary data.</text>
</comment>
<proteinExistence type="predicted"/>
<protein>
    <submittedName>
        <fullName evidence="1">Uncharacterized protein</fullName>
    </submittedName>
</protein>
<gene>
    <name evidence="1" type="ORF">EAH81_24000</name>
</gene>
<reference evidence="1 2" key="1">
    <citation type="journal article" date="2019" name="Environ. Microbiol.">
        <title>Species interactions and distinct microbial communities in high Arctic permafrost affected cryosols are associated with the CH4 and CO2 gas fluxes.</title>
        <authorList>
            <person name="Altshuler I."/>
            <person name="Hamel J."/>
            <person name="Turney S."/>
            <person name="Magnuson E."/>
            <person name="Levesque R."/>
            <person name="Greer C."/>
            <person name="Whyte L.G."/>
        </authorList>
    </citation>
    <scope>NUCLEOTIDE SEQUENCE [LARGE SCALE GENOMIC DNA]</scope>
    <source>
        <strain evidence="1 2">42</strain>
    </source>
</reference>
<organism evidence="1 2">
    <name type="scientific">Flavobacterium pectinovorum</name>
    <dbReference type="NCBI Taxonomy" id="29533"/>
    <lineage>
        <taxon>Bacteria</taxon>
        <taxon>Pseudomonadati</taxon>
        <taxon>Bacteroidota</taxon>
        <taxon>Flavobacteriia</taxon>
        <taxon>Flavobacteriales</taxon>
        <taxon>Flavobacteriaceae</taxon>
        <taxon>Flavobacterium</taxon>
    </lineage>
</organism>
<dbReference type="AlphaFoldDB" id="A0A502E6U6"/>
<keyword evidence="2" id="KW-1185">Reference proteome</keyword>
<dbReference type="EMBL" id="RCZH01000021">
    <property type="protein sequence ID" value="TPG33383.1"/>
    <property type="molecule type" value="Genomic_DNA"/>
</dbReference>
<sequence>MGADSPTDGNAQIKILTLKKLTANCTNFHKFLFYAFLHFKFWKSFRQLGNNLCKFVKFVAKKHKTVCSEQIRHFTSKHSKLLIIFAPLYSII</sequence>
<dbReference type="Proteomes" id="UP000319700">
    <property type="component" value="Unassembled WGS sequence"/>
</dbReference>